<dbReference type="Proteomes" id="UP001589867">
    <property type="component" value="Unassembled WGS sequence"/>
</dbReference>
<feature type="domain" description="Group II intron maturase-specific" evidence="2">
    <location>
        <begin position="3"/>
        <end position="67"/>
    </location>
</feature>
<evidence type="ECO:0000313" key="3">
    <source>
        <dbReference type="EMBL" id="MFC0530263.1"/>
    </source>
</evidence>
<evidence type="ECO:0000256" key="1">
    <source>
        <dbReference type="SAM" id="MobiDB-lite"/>
    </source>
</evidence>
<organism evidence="3 4">
    <name type="scientific">Phytohabitans kaempferiae</name>
    <dbReference type="NCBI Taxonomy" id="1620943"/>
    <lineage>
        <taxon>Bacteria</taxon>
        <taxon>Bacillati</taxon>
        <taxon>Actinomycetota</taxon>
        <taxon>Actinomycetes</taxon>
        <taxon>Micromonosporales</taxon>
        <taxon>Micromonosporaceae</taxon>
    </lineage>
</organism>
<name>A0ABV6M713_9ACTN</name>
<feature type="region of interest" description="Disordered" evidence="1">
    <location>
        <begin position="88"/>
        <end position="111"/>
    </location>
</feature>
<dbReference type="Pfam" id="PF08388">
    <property type="entry name" value="GIIM"/>
    <property type="match status" value="1"/>
</dbReference>
<sequence>MGKVKTWTRRTSTSLSLDVLLIQLNRMLRGWCAYFRPGVSKATFQYLSSYTWDRVIRWLRRKHRRIKLEGPPPPLLLRRLVAHHRGQGTVQPGHGVDHPIPLPGISHPQPLARQMTNNTVHTGLAERPVP</sequence>
<evidence type="ECO:0000259" key="2">
    <source>
        <dbReference type="Pfam" id="PF08388"/>
    </source>
</evidence>
<dbReference type="RefSeq" id="WP_377253498.1">
    <property type="nucleotide sequence ID" value="NZ_JBHLUH010000042.1"/>
</dbReference>
<protein>
    <submittedName>
        <fullName evidence="3">Group II intron maturase-specific domain-containing protein</fullName>
    </submittedName>
</protein>
<keyword evidence="4" id="KW-1185">Reference proteome</keyword>
<comment type="caution">
    <text evidence="3">The sequence shown here is derived from an EMBL/GenBank/DDBJ whole genome shotgun (WGS) entry which is preliminary data.</text>
</comment>
<gene>
    <name evidence="3" type="ORF">ACFFIA_21600</name>
</gene>
<accession>A0ABV6M713</accession>
<dbReference type="EMBL" id="JBHLUH010000042">
    <property type="protein sequence ID" value="MFC0530263.1"/>
    <property type="molecule type" value="Genomic_DNA"/>
</dbReference>
<reference evidence="3 4" key="1">
    <citation type="submission" date="2024-09" db="EMBL/GenBank/DDBJ databases">
        <authorList>
            <person name="Sun Q."/>
            <person name="Mori K."/>
        </authorList>
    </citation>
    <scope>NUCLEOTIDE SEQUENCE [LARGE SCALE GENOMIC DNA]</scope>
    <source>
        <strain evidence="3 4">TBRC 3947</strain>
    </source>
</reference>
<proteinExistence type="predicted"/>
<evidence type="ECO:0000313" key="4">
    <source>
        <dbReference type="Proteomes" id="UP001589867"/>
    </source>
</evidence>
<dbReference type="InterPro" id="IPR013597">
    <property type="entry name" value="Mat_intron_G2"/>
</dbReference>